<sequence>MKLFNFKKGKKRGRPKQKNEERQRIREDRIRRLAKGMRLFFFFLLIGDIYVIASLFSFWTGEFGLFIRQILTQRGGGAVLIILIFGAYVCLSILLHRKIQQLAVQTLATLFLFTAGALVLGLLERLNGPSVWGVLKPGFFGQNLTQFFLVNGGFFGTLLFCFAALFTSTVLYGFIKTRTILAFGRTVLSGITNLRPSESKKTVQIENESNTNASADERTAAMEAEETTETDKENIAEYEDLPVITTFERTSSFERTYGKEDGHLDSETKKDVDLSPNVRMILKEEDSTDVEGEALPEIDIKKEDMKEEITAGKFPPPLELFGAPEPPEQDLGEQKAKEQAEAIISTLADFDVQAELAEIVIGPTVIQFQVQLAPGIKVSKIAGLANDLAVALAVPALRVEAPIPGKPYVGIEIPNPKRRGVLLRRILESQAFEQADYNLPLPMGVRVDSRPLIIGLEDLPHLLVAGTTGSGKSVFVNSCIAGLCYCRKPEELRLLMIDPKRVELSIYEHLPHMLAKPVTSPKKAIQALAWAVREMEQRYDIFAKARVRNLAGYNEKAIPKDRLPHIVIIVDELADLMFTAQKDVEDYICRLAQMARATGIHLLLATQRPSVNVVTGLIKANIPARVAFTLPSQADSRTIIDVSGAEKLLGKGDMLFVSPRFPKPVRLQSPYIEDGKSLEFINYMKALFGKPEYIDIEEQGGSSGDGSGADSPFTDDPLLEEAMQIILDSGIASASRLQRQLRIGFTRAARLIDTMEQLGIVGPPEGSKPREILVDDQRALEILDEHI</sequence>
<dbReference type="InterPro" id="IPR003593">
    <property type="entry name" value="AAA+_ATPase"/>
</dbReference>
<keyword evidence="9" id="KW-0132">Cell division</keyword>
<evidence type="ECO:0000256" key="3">
    <source>
        <dbReference type="ARBA" id="ARBA00022840"/>
    </source>
</evidence>
<evidence type="ECO:0000256" key="1">
    <source>
        <dbReference type="ARBA" id="ARBA00006474"/>
    </source>
</evidence>
<feature type="compositionally biased region" description="Basic residues" evidence="6">
    <location>
        <begin position="1"/>
        <end position="16"/>
    </location>
</feature>
<keyword evidence="3 5" id="KW-0067">ATP-binding</keyword>
<dbReference type="InterPro" id="IPR041027">
    <property type="entry name" value="FtsK_alpha"/>
</dbReference>
<protein>
    <submittedName>
        <fullName evidence="9">Cell division protein FtsK/SpoIIIE</fullName>
    </submittedName>
</protein>
<feature type="compositionally biased region" description="Polar residues" evidence="6">
    <location>
        <begin position="204"/>
        <end position="214"/>
    </location>
</feature>
<feature type="transmembrane region" description="Helical" evidence="7">
    <location>
        <begin position="154"/>
        <end position="175"/>
    </location>
</feature>
<dbReference type="GO" id="GO:0051301">
    <property type="term" value="P:cell division"/>
    <property type="evidence" value="ECO:0007669"/>
    <property type="project" value="UniProtKB-KW"/>
</dbReference>
<dbReference type="Gene3D" id="1.10.10.10">
    <property type="entry name" value="Winged helix-like DNA-binding domain superfamily/Winged helix DNA-binding domain"/>
    <property type="match status" value="1"/>
</dbReference>
<feature type="region of interest" description="Disordered" evidence="6">
    <location>
        <begin position="202"/>
        <end position="231"/>
    </location>
</feature>
<evidence type="ECO:0000256" key="6">
    <source>
        <dbReference type="SAM" id="MobiDB-lite"/>
    </source>
</evidence>
<dbReference type="AlphaFoldDB" id="D5EEK5"/>
<keyword evidence="4" id="KW-0238">DNA-binding</keyword>
<dbReference type="RefSeq" id="WP_013048253.1">
    <property type="nucleotide sequence ID" value="NC_014011.1"/>
</dbReference>
<feature type="domain" description="FtsK" evidence="8">
    <location>
        <begin position="449"/>
        <end position="637"/>
    </location>
</feature>
<dbReference type="SUPFAM" id="SSF46785">
    <property type="entry name" value="Winged helix' DNA-binding domain"/>
    <property type="match status" value="1"/>
</dbReference>
<dbReference type="GO" id="GO:0005524">
    <property type="term" value="F:ATP binding"/>
    <property type="evidence" value="ECO:0007669"/>
    <property type="project" value="UniProtKB-UniRule"/>
</dbReference>
<keyword evidence="7" id="KW-0812">Transmembrane</keyword>
<dbReference type="PANTHER" id="PTHR22683">
    <property type="entry name" value="SPORULATION PROTEIN RELATED"/>
    <property type="match status" value="1"/>
</dbReference>
<dbReference type="STRING" id="572547.Amico_0855"/>
<reference evidence="9 10" key="1">
    <citation type="journal article" date="2010" name="Stand. Genomic Sci.">
        <title>Complete genome sequence of Aminobacterium colombiense type strain (ALA-1).</title>
        <authorList>
            <person name="Chertkov O."/>
            <person name="Sikorski J."/>
            <person name="Brambilla E."/>
            <person name="Lapidus A."/>
            <person name="Copeland A."/>
            <person name="Glavina Del Rio T."/>
            <person name="Nolan M."/>
            <person name="Lucas S."/>
            <person name="Tice H."/>
            <person name="Cheng J.F."/>
            <person name="Han C."/>
            <person name="Detter J.C."/>
            <person name="Bruce D."/>
            <person name="Tapia R."/>
            <person name="Goodwin L."/>
            <person name="Pitluck S."/>
            <person name="Liolios K."/>
            <person name="Ivanova N."/>
            <person name="Mavromatis K."/>
            <person name="Ovchinnikova G."/>
            <person name="Pati A."/>
            <person name="Chen A."/>
            <person name="Palaniappan K."/>
            <person name="Land M."/>
            <person name="Hauser L."/>
            <person name="Chang Y.J."/>
            <person name="Jeffries C.D."/>
            <person name="Spring S."/>
            <person name="Rohde M."/>
            <person name="Goker M."/>
            <person name="Bristow J."/>
            <person name="Eisen J.A."/>
            <person name="Markowitz V."/>
            <person name="Hugenholtz P."/>
            <person name="Kyrpides N.C."/>
            <person name="Klenk H.P."/>
        </authorList>
    </citation>
    <scope>NUCLEOTIDE SEQUENCE [LARGE SCALE GENOMIC DNA]</scope>
    <source>
        <strain evidence="10">DSM 12261 / ALA-1</strain>
    </source>
</reference>
<dbReference type="Pfam" id="PF17854">
    <property type="entry name" value="FtsK_alpha"/>
    <property type="match status" value="1"/>
</dbReference>
<dbReference type="InterPro" id="IPR027417">
    <property type="entry name" value="P-loop_NTPase"/>
</dbReference>
<dbReference type="EMBL" id="CP001997">
    <property type="protein sequence ID" value="ADE56987.1"/>
    <property type="molecule type" value="Genomic_DNA"/>
</dbReference>
<dbReference type="GO" id="GO:0003677">
    <property type="term" value="F:DNA binding"/>
    <property type="evidence" value="ECO:0007669"/>
    <property type="project" value="UniProtKB-KW"/>
</dbReference>
<name>D5EEK5_AMICL</name>
<dbReference type="eggNOG" id="COG1674">
    <property type="taxonomic scope" value="Bacteria"/>
</dbReference>
<accession>D5EEK5</accession>
<keyword evidence="10" id="KW-1185">Reference proteome</keyword>
<dbReference type="SMART" id="SM00382">
    <property type="entry name" value="AAA"/>
    <property type="match status" value="1"/>
</dbReference>
<dbReference type="HOGENOM" id="CLU_001981_9_7_0"/>
<dbReference type="Pfam" id="PF09397">
    <property type="entry name" value="FtsK_gamma"/>
    <property type="match status" value="1"/>
</dbReference>
<keyword evidence="9" id="KW-0131">Cell cycle</keyword>
<keyword evidence="7" id="KW-0472">Membrane</keyword>
<evidence type="ECO:0000256" key="5">
    <source>
        <dbReference type="PROSITE-ProRule" id="PRU00289"/>
    </source>
</evidence>
<dbReference type="InterPro" id="IPR050206">
    <property type="entry name" value="FtsK/SpoIIIE/SftA"/>
</dbReference>
<dbReference type="PROSITE" id="PS50901">
    <property type="entry name" value="FTSK"/>
    <property type="match status" value="1"/>
</dbReference>
<dbReference type="KEGG" id="aco:Amico_0855"/>
<dbReference type="InterPro" id="IPR018541">
    <property type="entry name" value="Ftsk_gamma"/>
</dbReference>
<proteinExistence type="inferred from homology"/>
<organism evidence="9 10">
    <name type="scientific">Aminobacterium colombiense (strain DSM 12261 / ALA-1)</name>
    <dbReference type="NCBI Taxonomy" id="572547"/>
    <lineage>
        <taxon>Bacteria</taxon>
        <taxon>Thermotogati</taxon>
        <taxon>Synergistota</taxon>
        <taxon>Synergistia</taxon>
        <taxon>Synergistales</taxon>
        <taxon>Aminobacteriaceae</taxon>
        <taxon>Aminobacterium</taxon>
    </lineage>
</organism>
<feature type="transmembrane region" description="Helical" evidence="7">
    <location>
        <begin position="78"/>
        <end position="95"/>
    </location>
</feature>
<comment type="similarity">
    <text evidence="1">Belongs to the FtsK/SpoIIIE/SftA family.</text>
</comment>
<dbReference type="InterPro" id="IPR036390">
    <property type="entry name" value="WH_DNA-bd_sf"/>
</dbReference>
<dbReference type="PANTHER" id="PTHR22683:SF41">
    <property type="entry name" value="DNA TRANSLOCASE FTSK"/>
    <property type="match status" value="1"/>
</dbReference>
<dbReference type="Pfam" id="PF01580">
    <property type="entry name" value="FtsK_SpoIIIE"/>
    <property type="match status" value="1"/>
</dbReference>
<dbReference type="Proteomes" id="UP000002366">
    <property type="component" value="Chromosome"/>
</dbReference>
<evidence type="ECO:0000313" key="10">
    <source>
        <dbReference type="Proteomes" id="UP000002366"/>
    </source>
</evidence>
<evidence type="ECO:0000259" key="8">
    <source>
        <dbReference type="PROSITE" id="PS50901"/>
    </source>
</evidence>
<feature type="region of interest" description="Disordered" evidence="6">
    <location>
        <begin position="1"/>
        <end position="23"/>
    </location>
</feature>
<dbReference type="Gene3D" id="3.40.50.300">
    <property type="entry name" value="P-loop containing nucleotide triphosphate hydrolases"/>
    <property type="match status" value="1"/>
</dbReference>
<keyword evidence="2 5" id="KW-0547">Nucleotide-binding</keyword>
<evidence type="ECO:0000313" key="9">
    <source>
        <dbReference type="EMBL" id="ADE56987.1"/>
    </source>
</evidence>
<feature type="transmembrane region" description="Helical" evidence="7">
    <location>
        <begin position="39"/>
        <end position="58"/>
    </location>
</feature>
<dbReference type="Gene3D" id="3.30.980.40">
    <property type="match status" value="1"/>
</dbReference>
<evidence type="ECO:0000256" key="7">
    <source>
        <dbReference type="SAM" id="Phobius"/>
    </source>
</evidence>
<keyword evidence="7" id="KW-1133">Transmembrane helix</keyword>
<evidence type="ECO:0000256" key="2">
    <source>
        <dbReference type="ARBA" id="ARBA00022741"/>
    </source>
</evidence>
<dbReference type="InterPro" id="IPR002543">
    <property type="entry name" value="FtsK_dom"/>
</dbReference>
<feature type="binding site" evidence="5">
    <location>
        <begin position="466"/>
        <end position="473"/>
    </location>
    <ligand>
        <name>ATP</name>
        <dbReference type="ChEBI" id="CHEBI:30616"/>
    </ligand>
</feature>
<dbReference type="OrthoDB" id="9807790at2"/>
<evidence type="ECO:0000256" key="4">
    <source>
        <dbReference type="ARBA" id="ARBA00023125"/>
    </source>
</evidence>
<dbReference type="SUPFAM" id="SSF52540">
    <property type="entry name" value="P-loop containing nucleoside triphosphate hydrolases"/>
    <property type="match status" value="1"/>
</dbReference>
<dbReference type="SMART" id="SM00843">
    <property type="entry name" value="Ftsk_gamma"/>
    <property type="match status" value="1"/>
</dbReference>
<gene>
    <name evidence="9" type="ordered locus">Amico_0855</name>
</gene>
<feature type="transmembrane region" description="Helical" evidence="7">
    <location>
        <begin position="102"/>
        <end position="123"/>
    </location>
</feature>
<dbReference type="InterPro" id="IPR036388">
    <property type="entry name" value="WH-like_DNA-bd_sf"/>
</dbReference>